<dbReference type="InterPro" id="IPR006906">
    <property type="entry name" value="Timeless_N"/>
</dbReference>
<evidence type="ECO:0000256" key="5">
    <source>
        <dbReference type="SAM" id="MobiDB-lite"/>
    </source>
</evidence>
<evidence type="ECO:0000259" key="6">
    <source>
        <dbReference type="SMART" id="SM00717"/>
    </source>
</evidence>
<feature type="domain" description="Myb-like" evidence="6">
    <location>
        <begin position="895"/>
        <end position="947"/>
    </location>
</feature>
<protein>
    <submittedName>
        <fullName evidence="8">Protein timeless homolog isoform X2</fullName>
    </submittedName>
</protein>
<comment type="subcellular location">
    <subcellularLocation>
        <location evidence="1">Nucleus</location>
    </subcellularLocation>
</comment>
<accession>A0ABM4CWC7</accession>
<feature type="compositionally biased region" description="Polar residues" evidence="5">
    <location>
        <begin position="663"/>
        <end position="675"/>
    </location>
</feature>
<proteinExistence type="inferred from homology"/>
<evidence type="ECO:0000256" key="3">
    <source>
        <dbReference type="ARBA" id="ARBA00023242"/>
    </source>
</evidence>
<evidence type="ECO:0000313" key="7">
    <source>
        <dbReference type="Proteomes" id="UP001652625"/>
    </source>
</evidence>
<sequence length="1244" mass="144838">MNSELVCVVANLGYYDGEVYFKGSDCLESLKDLLRFLRKEDESCEIRRQLGHSQVLQKDLLPLLISETEDNELIDMVVRLLVNLTSPADICFNKKPEEAEEVSEKQKPSSSYQTNYFEVVNYLISYKEAFTEQKVLAAIASHLGAIMQMDNEDRGEDELLMFERLLVILRNVLHVPSNPNEEKRTEDDVSVHDQVLWNIHVNGIDDIIIYIASSPDQVRWSMHALEIVNLMLREQNPEKLALASKTNNKTEDARAFLVAKEKEEALKKVSSKKIANTRHSRFGGSFWVMNLKGVGNKTTLVQHKHVTSVDDISFDQNKYPAKVSRRKIAANETTVERSSTLSIRLFLKEFCERFLEICYNHLMRVVKNNIVGKLMQENDETYYFWAVRFFMSFNRAYLFKVEYVSETINMNMFHYVLKGINNYFSQLDLNKTRVWQPWQKRLHSAVQAYKELLTWITNMDKSQDTILKDASSIIKNNVFYHEEYRNIFLLLIRSYAANMQSKKYLADLIETFHIFLKLLEKFCGDKGSILTKTKKKVIKRHKKTPTNQKQKPFSEEQLQDLWENEIAPSLSAILQGNDELPEYFESVFDPSSEILVEEQSHIAMIRIQDLLRAGKLEGVSLLRASREVWPEEKAFGSQATNPEEEFMVVRNLLFKELNRVQPTSTSEVSTTADNDLSNEELNEHENEEEELVKERTVEREFYLNSFITSLATHQMVGPYCFLLKHFRSNSHSTNHAIAKMMHRVAVNLKLPEMFFQLSVFITFKQILEDPSKHLKELADFAKYIINKFVETSQTNPNIFVEALFWKGSGDCYQISEREGDDTRNHSVKTREKWTFEEEEELKELYNQHKENKDVIEEILKSTIAKDRTRRQIINKLVRLRLIENAKELPKEKKIRQPKWSEEQTEELLRCFEEFKQTSDPVANIMAALTFPKSKNMIIKHLLETGKVTDKKELYKNRKSKNFADSMNGDKDSSHDDNNIDDDDDDVMGAREEFHPHSAEGLSHRVRVENGFEDTPYNENKFVNLCSQLKQKGYSQQIIWLQTRLRRAAEGREEDDDWYPVPLLTLTEDDEKALCCEDFQVLLKMMGLKPPADEQEAFWRVPESLSPVDLKRFADILGKTSVLSNENDNQRSGELLSIESPNEIKTSKSIKRLHSPTDSEDDSYEKYIKTNRKIKRSKIIDETSDSEHENNHVPLTSFEEQVKKTEKEAELNHKKVDEDCSLSENSDICDYSTLDFSLRVSEDED</sequence>
<dbReference type="InterPro" id="IPR001005">
    <property type="entry name" value="SANT/Myb"/>
</dbReference>
<evidence type="ECO:0000256" key="2">
    <source>
        <dbReference type="ARBA" id="ARBA00008174"/>
    </source>
</evidence>
<feature type="compositionally biased region" description="Basic and acidic residues" evidence="5">
    <location>
        <begin position="967"/>
        <end position="977"/>
    </location>
</feature>
<dbReference type="GeneID" id="101240464"/>
<dbReference type="Pfam" id="PF26019">
    <property type="entry name" value="HTH_TIMELESS"/>
    <property type="match status" value="2"/>
</dbReference>
<feature type="region of interest" description="Disordered" evidence="5">
    <location>
        <begin position="958"/>
        <end position="988"/>
    </location>
</feature>
<feature type="compositionally biased region" description="Acidic residues" evidence="5">
    <location>
        <begin position="676"/>
        <end position="690"/>
    </location>
</feature>
<keyword evidence="4" id="KW-0131">Cell cycle</keyword>
<dbReference type="RefSeq" id="XP_065666239.1">
    <property type="nucleotide sequence ID" value="XM_065810167.1"/>
</dbReference>
<dbReference type="InterPro" id="IPR007725">
    <property type="entry name" value="TIMELESS_C"/>
</dbReference>
<feature type="region of interest" description="Disordered" evidence="5">
    <location>
        <begin position="663"/>
        <end position="690"/>
    </location>
</feature>
<feature type="domain" description="Myb-like" evidence="6">
    <location>
        <begin position="829"/>
        <end position="882"/>
    </location>
</feature>
<dbReference type="PANTHER" id="PTHR22940">
    <property type="entry name" value="TIMEOUT/TIMELESS-2"/>
    <property type="match status" value="1"/>
</dbReference>
<keyword evidence="7" id="KW-1185">Reference proteome</keyword>
<evidence type="ECO:0000313" key="8">
    <source>
        <dbReference type="RefSeq" id="XP_065666239.1"/>
    </source>
</evidence>
<dbReference type="InterPro" id="IPR044998">
    <property type="entry name" value="Timeless"/>
</dbReference>
<comment type="similarity">
    <text evidence="2">Belongs to the timeless family.</text>
</comment>
<evidence type="ECO:0000256" key="1">
    <source>
        <dbReference type="ARBA" id="ARBA00004123"/>
    </source>
</evidence>
<keyword evidence="3" id="KW-0539">Nucleus</keyword>
<reference evidence="8" key="1">
    <citation type="submission" date="2025-08" db="UniProtKB">
        <authorList>
            <consortium name="RefSeq"/>
        </authorList>
    </citation>
    <scope>IDENTIFICATION</scope>
</reference>
<gene>
    <name evidence="8" type="primary">LOC101240464</name>
</gene>
<evidence type="ECO:0000256" key="4">
    <source>
        <dbReference type="ARBA" id="ARBA00023306"/>
    </source>
</evidence>
<dbReference type="Proteomes" id="UP001652625">
    <property type="component" value="Chromosome 11"/>
</dbReference>
<dbReference type="SMART" id="SM00717">
    <property type="entry name" value="SANT"/>
    <property type="match status" value="2"/>
</dbReference>
<dbReference type="Pfam" id="PF05029">
    <property type="entry name" value="TIMELESS_C"/>
    <property type="match status" value="1"/>
</dbReference>
<dbReference type="PANTHER" id="PTHR22940:SF4">
    <property type="entry name" value="PROTEIN TIMELESS HOMOLOG"/>
    <property type="match status" value="1"/>
</dbReference>
<dbReference type="Pfam" id="PF04821">
    <property type="entry name" value="TIMELESS"/>
    <property type="match status" value="1"/>
</dbReference>
<name>A0ABM4CWC7_HYDVU</name>
<organism evidence="7 8">
    <name type="scientific">Hydra vulgaris</name>
    <name type="common">Hydra</name>
    <name type="synonym">Hydra attenuata</name>
    <dbReference type="NCBI Taxonomy" id="6087"/>
    <lineage>
        <taxon>Eukaryota</taxon>
        <taxon>Metazoa</taxon>
        <taxon>Cnidaria</taxon>
        <taxon>Hydrozoa</taxon>
        <taxon>Hydroidolina</taxon>
        <taxon>Anthoathecata</taxon>
        <taxon>Aplanulata</taxon>
        <taxon>Hydridae</taxon>
        <taxon>Hydra</taxon>
    </lineage>
</organism>